<organism evidence="1 3">
    <name type="scientific">Medicago truncatula</name>
    <name type="common">Barrel medic</name>
    <name type="synonym">Medicago tribuloides</name>
    <dbReference type="NCBI Taxonomy" id="3880"/>
    <lineage>
        <taxon>Eukaryota</taxon>
        <taxon>Viridiplantae</taxon>
        <taxon>Streptophyta</taxon>
        <taxon>Embryophyta</taxon>
        <taxon>Tracheophyta</taxon>
        <taxon>Spermatophyta</taxon>
        <taxon>Magnoliopsida</taxon>
        <taxon>eudicotyledons</taxon>
        <taxon>Gunneridae</taxon>
        <taxon>Pentapetalae</taxon>
        <taxon>rosids</taxon>
        <taxon>fabids</taxon>
        <taxon>Fabales</taxon>
        <taxon>Fabaceae</taxon>
        <taxon>Papilionoideae</taxon>
        <taxon>50 kb inversion clade</taxon>
        <taxon>NPAAA clade</taxon>
        <taxon>Hologalegina</taxon>
        <taxon>IRL clade</taxon>
        <taxon>Trifolieae</taxon>
        <taxon>Medicago</taxon>
    </lineage>
</organism>
<evidence type="ECO:0000313" key="3">
    <source>
        <dbReference type="Proteomes" id="UP000002051"/>
    </source>
</evidence>
<protein>
    <submittedName>
        <fullName evidence="1 2">Uncharacterized protein</fullName>
    </submittedName>
</protein>
<name>A0A072UT76_MEDTR</name>
<dbReference type="EnsemblPlants" id="KEH33029">
    <property type="protein sequence ID" value="KEH33029"/>
    <property type="gene ID" value="MTR_3g415630"/>
</dbReference>
<reference evidence="2" key="3">
    <citation type="submission" date="2015-04" db="UniProtKB">
        <authorList>
            <consortium name="EnsemblPlants"/>
        </authorList>
    </citation>
    <scope>IDENTIFICATION</scope>
    <source>
        <strain evidence="2">cv. Jemalong A17</strain>
    </source>
</reference>
<reference evidence="1 3" key="2">
    <citation type="journal article" date="2014" name="BMC Genomics">
        <title>An improved genome release (version Mt4.0) for the model legume Medicago truncatula.</title>
        <authorList>
            <person name="Tang H."/>
            <person name="Krishnakumar V."/>
            <person name="Bidwell S."/>
            <person name="Rosen B."/>
            <person name="Chan A."/>
            <person name="Zhou S."/>
            <person name="Gentzbittel L."/>
            <person name="Childs K.L."/>
            <person name="Yandell M."/>
            <person name="Gundlach H."/>
            <person name="Mayer K.F."/>
            <person name="Schwartz D.C."/>
            <person name="Town C.D."/>
        </authorList>
    </citation>
    <scope>GENOME REANNOTATION</scope>
    <source>
        <strain evidence="1">A17</strain>
        <strain evidence="2 3">cv. Jemalong A17</strain>
    </source>
</reference>
<dbReference type="Proteomes" id="UP000002051">
    <property type="component" value="Chromosome 3"/>
</dbReference>
<dbReference type="EMBL" id="CM001219">
    <property type="protein sequence ID" value="KEH33029.1"/>
    <property type="molecule type" value="Genomic_DNA"/>
</dbReference>
<keyword evidence="3" id="KW-1185">Reference proteome</keyword>
<proteinExistence type="predicted"/>
<reference evidence="1 3" key="1">
    <citation type="journal article" date="2011" name="Nature">
        <title>The Medicago genome provides insight into the evolution of rhizobial symbioses.</title>
        <authorList>
            <person name="Young N.D."/>
            <person name="Debelle F."/>
            <person name="Oldroyd G.E."/>
            <person name="Geurts R."/>
            <person name="Cannon S.B."/>
            <person name="Udvardi M.K."/>
            <person name="Benedito V.A."/>
            <person name="Mayer K.F."/>
            <person name="Gouzy J."/>
            <person name="Schoof H."/>
            <person name="Van de Peer Y."/>
            <person name="Proost S."/>
            <person name="Cook D.R."/>
            <person name="Meyers B.C."/>
            <person name="Spannagl M."/>
            <person name="Cheung F."/>
            <person name="De Mita S."/>
            <person name="Krishnakumar V."/>
            <person name="Gundlach H."/>
            <person name="Zhou S."/>
            <person name="Mudge J."/>
            <person name="Bharti A.K."/>
            <person name="Murray J.D."/>
            <person name="Naoumkina M.A."/>
            <person name="Rosen B."/>
            <person name="Silverstein K.A."/>
            <person name="Tang H."/>
            <person name="Rombauts S."/>
            <person name="Zhao P.X."/>
            <person name="Zhou P."/>
            <person name="Barbe V."/>
            <person name="Bardou P."/>
            <person name="Bechner M."/>
            <person name="Bellec A."/>
            <person name="Berger A."/>
            <person name="Berges H."/>
            <person name="Bidwell S."/>
            <person name="Bisseling T."/>
            <person name="Choisne N."/>
            <person name="Couloux A."/>
            <person name="Denny R."/>
            <person name="Deshpande S."/>
            <person name="Dai X."/>
            <person name="Doyle J.J."/>
            <person name="Dudez A.M."/>
            <person name="Farmer A.D."/>
            <person name="Fouteau S."/>
            <person name="Franken C."/>
            <person name="Gibelin C."/>
            <person name="Gish J."/>
            <person name="Goldstein S."/>
            <person name="Gonzalez A.J."/>
            <person name="Green P.J."/>
            <person name="Hallab A."/>
            <person name="Hartog M."/>
            <person name="Hua A."/>
            <person name="Humphray S.J."/>
            <person name="Jeong D.H."/>
            <person name="Jing Y."/>
            <person name="Jocker A."/>
            <person name="Kenton S.M."/>
            <person name="Kim D.J."/>
            <person name="Klee K."/>
            <person name="Lai H."/>
            <person name="Lang C."/>
            <person name="Lin S."/>
            <person name="Macmil S.L."/>
            <person name="Magdelenat G."/>
            <person name="Matthews L."/>
            <person name="McCorrison J."/>
            <person name="Monaghan E.L."/>
            <person name="Mun J.H."/>
            <person name="Najar F.Z."/>
            <person name="Nicholson C."/>
            <person name="Noirot C."/>
            <person name="O'Bleness M."/>
            <person name="Paule C.R."/>
            <person name="Poulain J."/>
            <person name="Prion F."/>
            <person name="Qin B."/>
            <person name="Qu C."/>
            <person name="Retzel E.F."/>
            <person name="Riddle C."/>
            <person name="Sallet E."/>
            <person name="Samain S."/>
            <person name="Samson N."/>
            <person name="Sanders I."/>
            <person name="Saurat O."/>
            <person name="Scarpelli C."/>
            <person name="Schiex T."/>
            <person name="Segurens B."/>
            <person name="Severin A.J."/>
            <person name="Sherrier D.J."/>
            <person name="Shi R."/>
            <person name="Sims S."/>
            <person name="Singer S.R."/>
            <person name="Sinharoy S."/>
            <person name="Sterck L."/>
            <person name="Viollet A."/>
            <person name="Wang B.B."/>
            <person name="Wang K."/>
            <person name="Wang M."/>
            <person name="Wang X."/>
            <person name="Warfsmann J."/>
            <person name="Weissenbach J."/>
            <person name="White D.D."/>
            <person name="White J.D."/>
            <person name="Wiley G.B."/>
            <person name="Wincker P."/>
            <person name="Xing Y."/>
            <person name="Yang L."/>
            <person name="Yao Z."/>
            <person name="Ying F."/>
            <person name="Zhai J."/>
            <person name="Zhou L."/>
            <person name="Zuber A."/>
            <person name="Denarie J."/>
            <person name="Dixon R.A."/>
            <person name="May G.D."/>
            <person name="Schwartz D.C."/>
            <person name="Rogers J."/>
            <person name="Quetier F."/>
            <person name="Town C.D."/>
            <person name="Roe B.A."/>
        </authorList>
    </citation>
    <scope>NUCLEOTIDE SEQUENCE [LARGE SCALE GENOMIC DNA]</scope>
    <source>
        <strain evidence="1">A17</strain>
        <strain evidence="2 3">cv. Jemalong A17</strain>
    </source>
</reference>
<evidence type="ECO:0000313" key="2">
    <source>
        <dbReference type="EnsemblPlants" id="KEH33029"/>
    </source>
</evidence>
<sequence length="158" mass="18922">MAEWYNTVAEFSSRKYIKNLFSSLDLFQFYEGYFHYKYRLCIIVNIEIEGAETMVYKGEPHLLKSDYFCIVKSVSRLSSLDQSRFNRRLQFISMVLASIMKAIMKNNKFSFKLSKGKKLKTLHKLKRRMFYVTEKLIISFLLDHPRDSKQDQMHERTS</sequence>
<dbReference type="AlphaFoldDB" id="A0A072UT76"/>
<evidence type="ECO:0000313" key="1">
    <source>
        <dbReference type="EMBL" id="KEH33029.1"/>
    </source>
</evidence>
<gene>
    <name evidence="1" type="ordered locus">MTR_3g415630</name>
</gene>
<accession>A0A072UT76</accession>
<dbReference type="HOGENOM" id="CLU_1671904_0_0_1"/>